<evidence type="ECO:0000313" key="2">
    <source>
        <dbReference type="EMBL" id="KAE9202533.1"/>
    </source>
</evidence>
<feature type="transmembrane region" description="Helical" evidence="1">
    <location>
        <begin position="140"/>
        <end position="162"/>
    </location>
</feature>
<evidence type="ECO:0000313" key="4">
    <source>
        <dbReference type="Proteomes" id="UP000433483"/>
    </source>
</evidence>
<gene>
    <name evidence="3" type="ORF">PF001_g14029</name>
    <name evidence="2" type="ORF">PF005_g14532</name>
</gene>
<evidence type="ECO:0000256" key="1">
    <source>
        <dbReference type="SAM" id="Phobius"/>
    </source>
</evidence>
<sequence length="175" mass="19306">MSQPHDLNQDPAHSPLRNRLSSAQELLPNTKVDSFIMRTSFLALVVALVFVASFLEMTVAEKAVDVADTTKLLRGGILKPIARERATPLSEEEERGAKQAVSKVSSLLGLNKGPTRLTQAKLDRLQTYAKSNPDKWYAMAYYLTYTVGVALTAFIAYGYLFLGWRPATMGSPRAN</sequence>
<organism evidence="3 5">
    <name type="scientific">Phytophthora fragariae</name>
    <dbReference type="NCBI Taxonomy" id="53985"/>
    <lineage>
        <taxon>Eukaryota</taxon>
        <taxon>Sar</taxon>
        <taxon>Stramenopiles</taxon>
        <taxon>Oomycota</taxon>
        <taxon>Peronosporomycetes</taxon>
        <taxon>Peronosporales</taxon>
        <taxon>Peronosporaceae</taxon>
        <taxon>Phytophthora</taxon>
    </lineage>
</organism>
<keyword evidence="1" id="KW-1133">Transmembrane helix</keyword>
<evidence type="ECO:0000313" key="5">
    <source>
        <dbReference type="Proteomes" id="UP000437068"/>
    </source>
</evidence>
<feature type="transmembrane region" description="Helical" evidence="1">
    <location>
        <begin position="35"/>
        <end position="55"/>
    </location>
</feature>
<dbReference type="EMBL" id="QXGE01000852">
    <property type="protein sequence ID" value="KAE9302388.1"/>
    <property type="molecule type" value="Genomic_DNA"/>
</dbReference>
<dbReference type="Proteomes" id="UP000433483">
    <property type="component" value="Unassembled WGS sequence"/>
</dbReference>
<dbReference type="Proteomes" id="UP000437068">
    <property type="component" value="Unassembled WGS sequence"/>
</dbReference>
<protein>
    <submittedName>
        <fullName evidence="3">Uncharacterized protein</fullName>
    </submittedName>
</protein>
<keyword evidence="1" id="KW-0812">Transmembrane</keyword>
<dbReference type="AlphaFoldDB" id="A0A6A4DF22"/>
<accession>A0A6A4DF22</accession>
<evidence type="ECO:0000313" key="3">
    <source>
        <dbReference type="EMBL" id="KAE9302388.1"/>
    </source>
</evidence>
<dbReference type="OrthoDB" id="117083at2759"/>
<keyword evidence="4" id="KW-1185">Reference proteome</keyword>
<dbReference type="EMBL" id="QXGB01000862">
    <property type="protein sequence ID" value="KAE9202533.1"/>
    <property type="molecule type" value="Genomic_DNA"/>
</dbReference>
<proteinExistence type="predicted"/>
<comment type="caution">
    <text evidence="3">The sequence shown here is derived from an EMBL/GenBank/DDBJ whole genome shotgun (WGS) entry which is preliminary data.</text>
</comment>
<keyword evidence="1" id="KW-0472">Membrane</keyword>
<reference evidence="4 5" key="1">
    <citation type="submission" date="2018-08" db="EMBL/GenBank/DDBJ databases">
        <title>Genomic investigation of the strawberry pathogen Phytophthora fragariae indicates pathogenicity is determined by transcriptional variation in three key races.</title>
        <authorList>
            <person name="Adams T.M."/>
            <person name="Armitage A.D."/>
            <person name="Sobczyk M.K."/>
            <person name="Bates H.J."/>
            <person name="Dunwell J.M."/>
            <person name="Nellist C.F."/>
            <person name="Harrison R.J."/>
        </authorList>
    </citation>
    <scope>NUCLEOTIDE SEQUENCE [LARGE SCALE GENOMIC DNA]</scope>
    <source>
        <strain evidence="3 5">A4</strain>
        <strain evidence="2 4">NOV-27</strain>
    </source>
</reference>
<name>A0A6A4DF22_9STRA</name>